<feature type="domain" description="Pili assembly chaperone C-terminal" evidence="11">
    <location>
        <begin position="172"/>
        <end position="228"/>
    </location>
</feature>
<dbReference type="GO" id="GO:0071555">
    <property type="term" value="P:cell wall organization"/>
    <property type="evidence" value="ECO:0007669"/>
    <property type="project" value="InterPro"/>
</dbReference>
<evidence type="ECO:0000259" key="11">
    <source>
        <dbReference type="Pfam" id="PF02753"/>
    </source>
</evidence>
<dbReference type="InterPro" id="IPR008962">
    <property type="entry name" value="PapD-like_sf"/>
</dbReference>
<dbReference type="InterPro" id="IPR013783">
    <property type="entry name" value="Ig-like_fold"/>
</dbReference>
<evidence type="ECO:0000259" key="10">
    <source>
        <dbReference type="Pfam" id="PF00345"/>
    </source>
</evidence>
<feature type="signal peptide" evidence="9">
    <location>
        <begin position="1"/>
        <end position="23"/>
    </location>
</feature>
<dbReference type="PRINTS" id="PR00969">
    <property type="entry name" value="CHAPERONPILI"/>
</dbReference>
<dbReference type="InterPro" id="IPR036316">
    <property type="entry name" value="Pili_assmbl_chap_C_dom_sf"/>
</dbReference>
<evidence type="ECO:0000256" key="7">
    <source>
        <dbReference type="ARBA" id="ARBA00023319"/>
    </source>
</evidence>
<keyword evidence="7" id="KW-0393">Immunoglobulin domain</keyword>
<keyword evidence="3" id="KW-1029">Fimbrium biogenesis</keyword>
<evidence type="ECO:0000256" key="8">
    <source>
        <dbReference type="RuleBase" id="RU003918"/>
    </source>
</evidence>
<reference evidence="12" key="1">
    <citation type="submission" date="2023-07" db="EMBL/GenBank/DDBJ databases">
        <title>Comparative genomics of clinical Stenotrophomonas maltophilia isolates reveals regions of diversity which correlate with colonization and persistence in vivo.</title>
        <authorList>
            <person name="Mcdaniel M.S."/>
            <person name="Swords W.E."/>
            <person name="Sumpter N.A."/>
            <person name="Lindgren N.R."/>
            <person name="Billiot C.E."/>
        </authorList>
    </citation>
    <scope>NUCLEOTIDE SEQUENCE</scope>
    <source>
        <strain evidence="12">Ism4</strain>
    </source>
</reference>
<keyword evidence="6 8" id="KW-0143">Chaperone</keyword>
<dbReference type="PANTHER" id="PTHR30251">
    <property type="entry name" value="PILUS ASSEMBLY CHAPERONE"/>
    <property type="match status" value="1"/>
</dbReference>
<comment type="similarity">
    <text evidence="2 8">Belongs to the periplasmic pilus chaperone family.</text>
</comment>
<evidence type="ECO:0000256" key="3">
    <source>
        <dbReference type="ARBA" id="ARBA00022558"/>
    </source>
</evidence>
<evidence type="ECO:0000256" key="4">
    <source>
        <dbReference type="ARBA" id="ARBA00022729"/>
    </source>
</evidence>
<gene>
    <name evidence="12" type="ORF">ROV92_00890</name>
</gene>
<dbReference type="PANTHER" id="PTHR30251:SF2">
    <property type="entry name" value="FIMBRIAL CHAPERONE YADV-RELATED"/>
    <property type="match status" value="1"/>
</dbReference>
<feature type="chain" id="PRO_5042459694" evidence="9">
    <location>
        <begin position="24"/>
        <end position="237"/>
    </location>
</feature>
<dbReference type="AlphaFoldDB" id="A0AAJ2J927"/>
<feature type="domain" description="Pili assembly chaperone N-terminal" evidence="10">
    <location>
        <begin position="25"/>
        <end position="149"/>
    </location>
</feature>
<keyword evidence="5" id="KW-0574">Periplasm</keyword>
<dbReference type="SUPFAM" id="SSF49584">
    <property type="entry name" value="Periplasmic chaperone C-domain"/>
    <property type="match status" value="1"/>
</dbReference>
<dbReference type="Proteomes" id="UP001251948">
    <property type="component" value="Unassembled WGS sequence"/>
</dbReference>
<comment type="caution">
    <text evidence="12">The sequence shown here is derived from an EMBL/GenBank/DDBJ whole genome shotgun (WGS) entry which is preliminary data.</text>
</comment>
<evidence type="ECO:0000256" key="5">
    <source>
        <dbReference type="ARBA" id="ARBA00022764"/>
    </source>
</evidence>
<organism evidence="12 13">
    <name type="scientific">Stenotrophomonas maltophilia</name>
    <name type="common">Pseudomonas maltophilia</name>
    <name type="synonym">Xanthomonas maltophilia</name>
    <dbReference type="NCBI Taxonomy" id="40324"/>
    <lineage>
        <taxon>Bacteria</taxon>
        <taxon>Pseudomonadati</taxon>
        <taxon>Pseudomonadota</taxon>
        <taxon>Gammaproteobacteria</taxon>
        <taxon>Lysobacterales</taxon>
        <taxon>Lysobacteraceae</taxon>
        <taxon>Stenotrophomonas</taxon>
        <taxon>Stenotrophomonas maltophilia group</taxon>
    </lineage>
</organism>
<dbReference type="Pfam" id="PF02753">
    <property type="entry name" value="PapD_C"/>
    <property type="match status" value="1"/>
</dbReference>
<proteinExistence type="inferred from homology"/>
<protein>
    <submittedName>
        <fullName evidence="12">Fimbria/pilus periplasmic chaperone</fullName>
    </submittedName>
</protein>
<evidence type="ECO:0000256" key="1">
    <source>
        <dbReference type="ARBA" id="ARBA00004418"/>
    </source>
</evidence>
<dbReference type="Pfam" id="PF00345">
    <property type="entry name" value="PapD_N"/>
    <property type="match status" value="1"/>
</dbReference>
<evidence type="ECO:0000256" key="2">
    <source>
        <dbReference type="ARBA" id="ARBA00007399"/>
    </source>
</evidence>
<dbReference type="EMBL" id="JAVSKO010000001">
    <property type="protein sequence ID" value="MDT3466577.1"/>
    <property type="molecule type" value="Genomic_DNA"/>
</dbReference>
<dbReference type="Gene3D" id="2.60.40.10">
    <property type="entry name" value="Immunoglobulins"/>
    <property type="match status" value="2"/>
</dbReference>
<sequence length="237" mass="25118">MNLRACAVMLALAGASAVLPASAAVTLQGTRVIYDGSKGAVTVNANNRGDNVALAQVWLDDGDASAKAGSQKLPFVLTPTTRRIDAGHAQAFRLTYAPMAGAALPADRESLLYFNLLDIPPKPENVEGRNLLQFAVRTRVKLFYRPAGLPGHARDAAAALEWRVEGGALQLHNPTAYHVTLANLVLADGKTIEVDMVPPGERISLAVPAGATVPATLKFQWLDDYGTARDAEAKIAR</sequence>
<dbReference type="PROSITE" id="PS00635">
    <property type="entry name" value="PILI_CHAPERONE"/>
    <property type="match status" value="1"/>
</dbReference>
<dbReference type="InterPro" id="IPR001829">
    <property type="entry name" value="Pili_assmbl_chaperone_bac"/>
</dbReference>
<dbReference type="InterPro" id="IPR016148">
    <property type="entry name" value="Pili_assmbl_chaperone_C"/>
</dbReference>
<keyword evidence="4 9" id="KW-0732">Signal</keyword>
<dbReference type="GO" id="GO:0030288">
    <property type="term" value="C:outer membrane-bounded periplasmic space"/>
    <property type="evidence" value="ECO:0007669"/>
    <property type="project" value="InterPro"/>
</dbReference>
<dbReference type="InterPro" id="IPR050643">
    <property type="entry name" value="Periplasmic_pilus_chap"/>
</dbReference>
<evidence type="ECO:0000256" key="9">
    <source>
        <dbReference type="SAM" id="SignalP"/>
    </source>
</evidence>
<evidence type="ECO:0000256" key="6">
    <source>
        <dbReference type="ARBA" id="ARBA00023186"/>
    </source>
</evidence>
<comment type="subcellular location">
    <subcellularLocation>
        <location evidence="1 8">Periplasm</location>
    </subcellularLocation>
</comment>
<name>A0AAJ2J927_STEMA</name>
<dbReference type="RefSeq" id="WP_312560086.1">
    <property type="nucleotide sequence ID" value="NZ_JAVSKO010000001.1"/>
</dbReference>
<dbReference type="SUPFAM" id="SSF49354">
    <property type="entry name" value="PapD-like"/>
    <property type="match status" value="1"/>
</dbReference>
<dbReference type="InterPro" id="IPR016147">
    <property type="entry name" value="Pili_assmbl_chaperone_N"/>
</dbReference>
<accession>A0AAJ2J927</accession>
<evidence type="ECO:0000313" key="13">
    <source>
        <dbReference type="Proteomes" id="UP001251948"/>
    </source>
</evidence>
<dbReference type="InterPro" id="IPR018046">
    <property type="entry name" value="Pili_assmbl_chaperone_CS"/>
</dbReference>
<evidence type="ECO:0000313" key="12">
    <source>
        <dbReference type="EMBL" id="MDT3466577.1"/>
    </source>
</evidence>